<dbReference type="OrthoDB" id="5819888at2759"/>
<reference evidence="4" key="2">
    <citation type="submission" date="2019-09" db="UniProtKB">
        <authorList>
            <consortium name="WormBaseParasite"/>
        </authorList>
    </citation>
    <scope>IDENTIFICATION</scope>
</reference>
<dbReference type="WBParaSite" id="HPBE_0002374701-mRNA-1">
    <property type="protein sequence ID" value="HPBE_0002374701-mRNA-1"/>
    <property type="gene ID" value="HPBE_0002374701"/>
</dbReference>
<organism evidence="3 4">
    <name type="scientific">Heligmosomoides polygyrus</name>
    <name type="common">Parasitic roundworm</name>
    <dbReference type="NCBI Taxonomy" id="6339"/>
    <lineage>
        <taxon>Eukaryota</taxon>
        <taxon>Metazoa</taxon>
        <taxon>Ecdysozoa</taxon>
        <taxon>Nematoda</taxon>
        <taxon>Chromadorea</taxon>
        <taxon>Rhabditida</taxon>
        <taxon>Rhabditina</taxon>
        <taxon>Rhabditomorpha</taxon>
        <taxon>Strongyloidea</taxon>
        <taxon>Heligmosomidae</taxon>
        <taxon>Heligmosomoides</taxon>
    </lineage>
</organism>
<accession>A0A3P8E855</accession>
<evidence type="ECO:0000313" key="4">
    <source>
        <dbReference type="WBParaSite" id="HPBE_0002374701-mRNA-1"/>
    </source>
</evidence>
<reference evidence="2 3" key="1">
    <citation type="submission" date="2018-11" db="EMBL/GenBank/DDBJ databases">
        <authorList>
            <consortium name="Pathogen Informatics"/>
        </authorList>
    </citation>
    <scope>NUCLEOTIDE SEQUENCE [LARGE SCALE GENOMIC DNA]</scope>
</reference>
<keyword evidence="3" id="KW-1185">Reference proteome</keyword>
<feature type="transmembrane region" description="Helical" evidence="1">
    <location>
        <begin position="6"/>
        <end position="29"/>
    </location>
</feature>
<dbReference type="AlphaFoldDB" id="A0A183GM27"/>
<dbReference type="Proteomes" id="UP000050761">
    <property type="component" value="Unassembled WGS sequence"/>
</dbReference>
<name>A0A183GM27_HELPZ</name>
<protein>
    <submittedName>
        <fullName evidence="4">Carrier domain-containing protein</fullName>
    </submittedName>
</protein>
<dbReference type="EMBL" id="UZAH01035425">
    <property type="protein sequence ID" value="VDP40664.1"/>
    <property type="molecule type" value="Genomic_DNA"/>
</dbReference>
<sequence length="115" mass="13176">MLSSALLWSVVAQCLCAVAVFVIVLHTWFNSKTTIHDRMKSINYRIQLVERRLRLQEPSVHLIEQVARKMNMSYEEMGGDSLQVLNEIWENGSENPVGSILGDYIANERIQDDVI</sequence>
<keyword evidence="1" id="KW-1133">Transmembrane helix</keyword>
<evidence type="ECO:0000256" key="1">
    <source>
        <dbReference type="SAM" id="Phobius"/>
    </source>
</evidence>
<proteinExistence type="predicted"/>
<evidence type="ECO:0000313" key="3">
    <source>
        <dbReference type="Proteomes" id="UP000050761"/>
    </source>
</evidence>
<keyword evidence="1" id="KW-0812">Transmembrane</keyword>
<evidence type="ECO:0000313" key="2">
    <source>
        <dbReference type="EMBL" id="VDP40664.1"/>
    </source>
</evidence>
<accession>A0A183GM27</accession>
<keyword evidence="1" id="KW-0472">Membrane</keyword>
<gene>
    <name evidence="2" type="ORF">HPBE_LOCUS23746</name>
</gene>